<evidence type="ECO:0000313" key="1">
    <source>
        <dbReference type="EMBL" id="PVD37079.1"/>
    </source>
</evidence>
<dbReference type="Proteomes" id="UP000245119">
    <property type="component" value="Linkage Group LG2"/>
</dbReference>
<protein>
    <submittedName>
        <fullName evidence="1">Uncharacterized protein</fullName>
    </submittedName>
</protein>
<dbReference type="EMBL" id="PZQS01000002">
    <property type="protein sequence ID" value="PVD37079.1"/>
    <property type="molecule type" value="Genomic_DNA"/>
</dbReference>
<gene>
    <name evidence="1" type="ORF">C0Q70_04072</name>
</gene>
<comment type="caution">
    <text evidence="1">The sequence shown here is derived from an EMBL/GenBank/DDBJ whole genome shotgun (WGS) entry which is preliminary data.</text>
</comment>
<dbReference type="AlphaFoldDB" id="A0A2T7PUI8"/>
<keyword evidence="2" id="KW-1185">Reference proteome</keyword>
<evidence type="ECO:0000313" key="2">
    <source>
        <dbReference type="Proteomes" id="UP000245119"/>
    </source>
</evidence>
<proteinExistence type="predicted"/>
<organism evidence="1 2">
    <name type="scientific">Pomacea canaliculata</name>
    <name type="common">Golden apple snail</name>
    <dbReference type="NCBI Taxonomy" id="400727"/>
    <lineage>
        <taxon>Eukaryota</taxon>
        <taxon>Metazoa</taxon>
        <taxon>Spiralia</taxon>
        <taxon>Lophotrochozoa</taxon>
        <taxon>Mollusca</taxon>
        <taxon>Gastropoda</taxon>
        <taxon>Caenogastropoda</taxon>
        <taxon>Architaenioglossa</taxon>
        <taxon>Ampullarioidea</taxon>
        <taxon>Ampullariidae</taxon>
        <taxon>Pomacea</taxon>
    </lineage>
</organism>
<reference evidence="1 2" key="1">
    <citation type="submission" date="2018-04" db="EMBL/GenBank/DDBJ databases">
        <title>The genome of golden apple snail Pomacea canaliculata provides insight into stress tolerance and invasive adaptation.</title>
        <authorList>
            <person name="Liu C."/>
            <person name="Liu B."/>
            <person name="Ren Y."/>
            <person name="Zhang Y."/>
            <person name="Wang H."/>
            <person name="Li S."/>
            <person name="Jiang F."/>
            <person name="Yin L."/>
            <person name="Zhang G."/>
            <person name="Qian W."/>
            <person name="Fan W."/>
        </authorList>
    </citation>
    <scope>NUCLEOTIDE SEQUENCE [LARGE SCALE GENOMIC DNA]</scope>
    <source>
        <strain evidence="1">SZHN2017</strain>
        <tissue evidence="1">Muscle</tissue>
    </source>
</reference>
<name>A0A2T7PUI8_POMCA</name>
<sequence>MEDPAPDASRHFSCGSFWWSQQVQACYEHGCLPVYGGWGGGGTRQTEELSWGRAQRCTSVSACKALHPGLFLKDRKLSWADVEASSITAAAQATLVHFVAARRLHGDGRDLGHGSPQSRSLIRSKIVQKEDEDIGCEMV</sequence>
<accession>A0A2T7PUI8</accession>